<evidence type="ECO:0000259" key="1">
    <source>
        <dbReference type="Pfam" id="PF01345"/>
    </source>
</evidence>
<proteinExistence type="predicted"/>
<organism evidence="2">
    <name type="scientific">hydrothermal vent metagenome</name>
    <dbReference type="NCBI Taxonomy" id="652676"/>
    <lineage>
        <taxon>unclassified sequences</taxon>
        <taxon>metagenomes</taxon>
        <taxon>ecological metagenomes</taxon>
    </lineage>
</organism>
<evidence type="ECO:0000313" key="2">
    <source>
        <dbReference type="EMBL" id="VAW89871.1"/>
    </source>
</evidence>
<accession>A0A3B0ZE58</accession>
<dbReference type="InterPro" id="IPR001434">
    <property type="entry name" value="OmcB-like_DUF11"/>
</dbReference>
<dbReference type="PROSITE" id="PS51257">
    <property type="entry name" value="PROKAR_LIPOPROTEIN"/>
    <property type="match status" value="1"/>
</dbReference>
<dbReference type="InterPro" id="IPR047589">
    <property type="entry name" value="DUF11_rpt"/>
</dbReference>
<feature type="domain" description="DUF11" evidence="1">
    <location>
        <begin position="51"/>
        <end position="109"/>
    </location>
</feature>
<protein>
    <recommendedName>
        <fullName evidence="1">DUF11 domain-containing protein</fullName>
    </recommendedName>
</protein>
<reference evidence="2" key="1">
    <citation type="submission" date="2018-06" db="EMBL/GenBank/DDBJ databases">
        <authorList>
            <person name="Zhirakovskaya E."/>
        </authorList>
    </citation>
    <scope>NUCLEOTIDE SEQUENCE</scope>
</reference>
<sequence length="164" mass="18136">MKQKKLILSLLLAALSFAFSCAQANEKGVIELKMIVAEEIEILDERGKKIVRLVKPVNVVPGDKVVYTTEYYNKGERKADKVVITNPIPKDLIYLEGSAEQNGALVTFSINDSKSFSTADKLMIEDKDGKSRSAIAKDYTHIRWTIDSIAAGGKGTVRFSARLK</sequence>
<dbReference type="NCBIfam" id="TIGR01451">
    <property type="entry name" value="B_ant_repeat"/>
    <property type="match status" value="1"/>
</dbReference>
<name>A0A3B0ZE58_9ZZZZ</name>
<gene>
    <name evidence="2" type="ORF">MNBD_GAMMA18-776</name>
</gene>
<dbReference type="Pfam" id="PF01345">
    <property type="entry name" value="DUF11"/>
    <property type="match status" value="1"/>
</dbReference>
<dbReference type="AlphaFoldDB" id="A0A3B0ZE58"/>
<dbReference type="EMBL" id="UOFP01000295">
    <property type="protein sequence ID" value="VAW89871.1"/>
    <property type="molecule type" value="Genomic_DNA"/>
</dbReference>